<dbReference type="CDD" id="cd00209">
    <property type="entry name" value="DHFR"/>
    <property type="match status" value="1"/>
</dbReference>
<proteinExistence type="inferred from homology"/>
<comment type="caution">
    <text evidence="9">The sequence shown here is derived from an EMBL/GenBank/DDBJ whole genome shotgun (WGS) entry which is preliminary data.</text>
</comment>
<evidence type="ECO:0000256" key="7">
    <source>
        <dbReference type="PIRNR" id="PIRNR000194"/>
    </source>
</evidence>
<dbReference type="PIRSF" id="PIRSF000194">
    <property type="entry name" value="DHFR"/>
    <property type="match status" value="1"/>
</dbReference>
<dbReference type="PANTHER" id="PTHR48069">
    <property type="entry name" value="DIHYDROFOLATE REDUCTASE"/>
    <property type="match status" value="1"/>
</dbReference>
<comment type="function">
    <text evidence="7">Key enzyme in folate metabolism. Catalyzes an essential reaction for de novo glycine and purine synthesis, and for DNA precursor synthesis.</text>
</comment>
<dbReference type="PANTHER" id="PTHR48069:SF3">
    <property type="entry name" value="DIHYDROFOLATE REDUCTASE"/>
    <property type="match status" value="1"/>
</dbReference>
<dbReference type="EC" id="1.5.1.3" evidence="3 7"/>
<dbReference type="AlphaFoldDB" id="A0A2H0W9V9"/>
<dbReference type="GO" id="GO:0006730">
    <property type="term" value="P:one-carbon metabolic process"/>
    <property type="evidence" value="ECO:0007669"/>
    <property type="project" value="UniProtKB-KW"/>
</dbReference>
<dbReference type="Pfam" id="PF00186">
    <property type="entry name" value="DHFR_1"/>
    <property type="match status" value="1"/>
</dbReference>
<name>A0A2H0W9V9_9BACT</name>
<comment type="pathway">
    <text evidence="1 7">Cofactor biosynthesis; tetrahydrofolate biosynthesis; 5,6,7,8-tetrahydrofolate from 7,8-dihydrofolate: step 1/1.</text>
</comment>
<evidence type="ECO:0000256" key="2">
    <source>
        <dbReference type="ARBA" id="ARBA00009539"/>
    </source>
</evidence>
<evidence type="ECO:0000256" key="3">
    <source>
        <dbReference type="ARBA" id="ARBA00012856"/>
    </source>
</evidence>
<evidence type="ECO:0000256" key="4">
    <source>
        <dbReference type="ARBA" id="ARBA00022563"/>
    </source>
</evidence>
<dbReference type="GO" id="GO:0046655">
    <property type="term" value="P:folic acid metabolic process"/>
    <property type="evidence" value="ECO:0007669"/>
    <property type="project" value="TreeGrafter"/>
</dbReference>
<dbReference type="GO" id="GO:0005829">
    <property type="term" value="C:cytosol"/>
    <property type="evidence" value="ECO:0007669"/>
    <property type="project" value="TreeGrafter"/>
</dbReference>
<evidence type="ECO:0000256" key="6">
    <source>
        <dbReference type="ARBA" id="ARBA00023002"/>
    </source>
</evidence>
<protein>
    <recommendedName>
        <fullName evidence="3 7">Dihydrofolate reductase</fullName>
        <ecNumber evidence="3 7">1.5.1.3</ecNumber>
    </recommendedName>
</protein>
<keyword evidence="6 7" id="KW-0560">Oxidoreductase</keyword>
<dbReference type="PROSITE" id="PS51330">
    <property type="entry name" value="DHFR_2"/>
    <property type="match status" value="1"/>
</dbReference>
<keyword evidence="5 7" id="KW-0521">NADP</keyword>
<evidence type="ECO:0000313" key="10">
    <source>
        <dbReference type="Proteomes" id="UP000230093"/>
    </source>
</evidence>
<organism evidence="9 10">
    <name type="scientific">Candidatus Beckwithbacteria bacterium CG10_big_fil_rev_8_21_14_0_10_34_10</name>
    <dbReference type="NCBI Taxonomy" id="1974495"/>
    <lineage>
        <taxon>Bacteria</taxon>
        <taxon>Candidatus Beckwithiibacteriota</taxon>
    </lineage>
</organism>
<keyword evidence="4 7" id="KW-0554">One-carbon metabolism</keyword>
<accession>A0A2H0W9V9</accession>
<evidence type="ECO:0000256" key="5">
    <source>
        <dbReference type="ARBA" id="ARBA00022857"/>
    </source>
</evidence>
<evidence type="ECO:0000256" key="1">
    <source>
        <dbReference type="ARBA" id="ARBA00004903"/>
    </source>
</evidence>
<dbReference type="UniPathway" id="UPA00077">
    <property type="reaction ID" value="UER00158"/>
</dbReference>
<dbReference type="SUPFAM" id="SSF53597">
    <property type="entry name" value="Dihydrofolate reductase-like"/>
    <property type="match status" value="1"/>
</dbReference>
<reference evidence="10" key="1">
    <citation type="submission" date="2017-09" db="EMBL/GenBank/DDBJ databases">
        <title>Depth-based differentiation of microbial function through sediment-hosted aquifers and enrichment of novel symbionts in the deep terrestrial subsurface.</title>
        <authorList>
            <person name="Probst A.J."/>
            <person name="Ladd B."/>
            <person name="Jarett J.K."/>
            <person name="Geller-Mcgrath D.E."/>
            <person name="Sieber C.M.K."/>
            <person name="Emerson J.B."/>
            <person name="Anantharaman K."/>
            <person name="Thomas B.C."/>
            <person name="Malmstrom R."/>
            <person name="Stieglmeier M."/>
            <person name="Klingl A."/>
            <person name="Woyke T."/>
            <person name="Ryan C.M."/>
            <person name="Banfield J.F."/>
        </authorList>
    </citation>
    <scope>NUCLEOTIDE SEQUENCE [LARGE SCALE GENOMIC DNA]</scope>
</reference>
<dbReference type="GO" id="GO:0046654">
    <property type="term" value="P:tetrahydrofolate biosynthetic process"/>
    <property type="evidence" value="ECO:0007669"/>
    <property type="project" value="UniProtKB-UniPathway"/>
</dbReference>
<feature type="domain" description="DHFR" evidence="8">
    <location>
        <begin position="11"/>
        <end position="176"/>
    </location>
</feature>
<dbReference type="GO" id="GO:0046452">
    <property type="term" value="P:dihydrofolate metabolic process"/>
    <property type="evidence" value="ECO:0007669"/>
    <property type="project" value="TreeGrafter"/>
</dbReference>
<dbReference type="GO" id="GO:0004146">
    <property type="term" value="F:dihydrofolate reductase activity"/>
    <property type="evidence" value="ECO:0007669"/>
    <property type="project" value="UniProtKB-EC"/>
</dbReference>
<evidence type="ECO:0000313" key="9">
    <source>
        <dbReference type="EMBL" id="PIS09345.1"/>
    </source>
</evidence>
<dbReference type="InterPro" id="IPR024072">
    <property type="entry name" value="DHFR-like_dom_sf"/>
</dbReference>
<dbReference type="EMBL" id="PEZT01000011">
    <property type="protein sequence ID" value="PIS09345.1"/>
    <property type="molecule type" value="Genomic_DNA"/>
</dbReference>
<comment type="similarity">
    <text evidence="2 7">Belongs to the dihydrofolate reductase family.</text>
</comment>
<gene>
    <name evidence="9" type="ORF">COT75_02065</name>
</gene>
<sequence>MTQFTTPKKPIISLIAAIGENRELGYQGKIPWHIKEDFIYFKKKTLGHVIIMGRKTFDSLLKFYKKGDQPLPKRIIIIITRNKDYQVIYKDCFVVHSIKQAIQLAKEKEKTEIFISGGGQIYEKGIKLADKLYLTIVKGKFKADTFFPDYSRFKKAIKEDKKESGGYRYSFLELKK</sequence>
<evidence type="ECO:0000259" key="8">
    <source>
        <dbReference type="PROSITE" id="PS51330"/>
    </source>
</evidence>
<dbReference type="GO" id="GO:0050661">
    <property type="term" value="F:NADP binding"/>
    <property type="evidence" value="ECO:0007669"/>
    <property type="project" value="InterPro"/>
</dbReference>
<dbReference type="PRINTS" id="PR00070">
    <property type="entry name" value="DHFR"/>
</dbReference>
<dbReference type="InterPro" id="IPR012259">
    <property type="entry name" value="DHFR"/>
</dbReference>
<comment type="catalytic activity">
    <reaction evidence="7">
        <text>(6S)-5,6,7,8-tetrahydrofolate + NADP(+) = 7,8-dihydrofolate + NADPH + H(+)</text>
        <dbReference type="Rhea" id="RHEA:15009"/>
        <dbReference type="ChEBI" id="CHEBI:15378"/>
        <dbReference type="ChEBI" id="CHEBI:57451"/>
        <dbReference type="ChEBI" id="CHEBI:57453"/>
        <dbReference type="ChEBI" id="CHEBI:57783"/>
        <dbReference type="ChEBI" id="CHEBI:58349"/>
        <dbReference type="EC" id="1.5.1.3"/>
    </reaction>
</comment>
<dbReference type="Gene3D" id="3.40.430.10">
    <property type="entry name" value="Dihydrofolate Reductase, subunit A"/>
    <property type="match status" value="1"/>
</dbReference>
<dbReference type="InterPro" id="IPR001796">
    <property type="entry name" value="DHFR_dom"/>
</dbReference>
<dbReference type="Proteomes" id="UP000230093">
    <property type="component" value="Unassembled WGS sequence"/>
</dbReference>